<name>A0A4Q9MKF7_9APHY</name>
<proteinExistence type="predicted"/>
<feature type="region of interest" description="Disordered" evidence="1">
    <location>
        <begin position="1"/>
        <end position="44"/>
    </location>
</feature>
<dbReference type="Proteomes" id="UP000292957">
    <property type="component" value="Unassembled WGS sequence"/>
</dbReference>
<gene>
    <name evidence="2" type="ORF">BD311DRAFT_358649</name>
</gene>
<organism evidence="2">
    <name type="scientific">Dichomitus squalens</name>
    <dbReference type="NCBI Taxonomy" id="114155"/>
    <lineage>
        <taxon>Eukaryota</taxon>
        <taxon>Fungi</taxon>
        <taxon>Dikarya</taxon>
        <taxon>Basidiomycota</taxon>
        <taxon>Agaricomycotina</taxon>
        <taxon>Agaricomycetes</taxon>
        <taxon>Polyporales</taxon>
        <taxon>Polyporaceae</taxon>
        <taxon>Dichomitus</taxon>
    </lineage>
</organism>
<feature type="compositionally biased region" description="Polar residues" evidence="1">
    <location>
        <begin position="1"/>
        <end position="33"/>
    </location>
</feature>
<dbReference type="AlphaFoldDB" id="A0A4Q9MKF7"/>
<protein>
    <submittedName>
        <fullName evidence="2">Uncharacterized protein</fullName>
    </submittedName>
</protein>
<evidence type="ECO:0000313" key="2">
    <source>
        <dbReference type="EMBL" id="TBU27989.1"/>
    </source>
</evidence>
<accession>A0A4Q9MKF7</accession>
<evidence type="ECO:0000256" key="1">
    <source>
        <dbReference type="SAM" id="MobiDB-lite"/>
    </source>
</evidence>
<reference evidence="2" key="1">
    <citation type="submission" date="2019-01" db="EMBL/GenBank/DDBJ databases">
        <title>Draft genome sequences of three monokaryotic isolates of the white-rot basidiomycete fungus Dichomitus squalens.</title>
        <authorList>
            <consortium name="DOE Joint Genome Institute"/>
            <person name="Lopez S.C."/>
            <person name="Andreopoulos B."/>
            <person name="Pangilinan J."/>
            <person name="Lipzen A."/>
            <person name="Riley R."/>
            <person name="Ahrendt S."/>
            <person name="Ng V."/>
            <person name="Barry K."/>
            <person name="Daum C."/>
            <person name="Grigoriev I.V."/>
            <person name="Hilden K.S."/>
            <person name="Makela M.R."/>
            <person name="de Vries R.P."/>
        </authorList>
    </citation>
    <scope>NUCLEOTIDE SEQUENCE [LARGE SCALE GENOMIC DNA]</scope>
    <source>
        <strain evidence="2">OM18370.1</strain>
    </source>
</reference>
<sequence length="87" mass="9811">MASSGSEGVTRDPQPTRTTTSASLKRAPTSPSQLAPEHQSPRSKWRMLAPRKVRRMTMTAPSTWNNWGPPFPVVWRISYAWLFALSQ</sequence>
<dbReference type="EMBL" id="ML143426">
    <property type="protein sequence ID" value="TBU27989.1"/>
    <property type="molecule type" value="Genomic_DNA"/>
</dbReference>